<dbReference type="GO" id="GO:0005737">
    <property type="term" value="C:cytoplasm"/>
    <property type="evidence" value="ECO:0007669"/>
    <property type="project" value="UniProtKB-SubCell"/>
</dbReference>
<evidence type="ECO:0000313" key="13">
    <source>
        <dbReference type="Proteomes" id="UP000467840"/>
    </source>
</evidence>
<accession>A0A6A6KUJ0</accession>
<keyword evidence="3" id="KW-0963">Cytoplasm</keyword>
<dbReference type="GO" id="GO:0080043">
    <property type="term" value="F:quercetin 3-O-glucosyltransferase activity"/>
    <property type="evidence" value="ECO:0007669"/>
    <property type="project" value="TreeGrafter"/>
</dbReference>
<dbReference type="Proteomes" id="UP000467840">
    <property type="component" value="Chromosome 2"/>
</dbReference>
<feature type="domain" description="SHSP" evidence="10">
    <location>
        <begin position="392"/>
        <end position="508"/>
    </location>
</feature>
<dbReference type="AlphaFoldDB" id="A0A6A6KUJ0"/>
<proteinExistence type="inferred from homology"/>
<keyword evidence="6" id="KW-0346">Stress response</keyword>
<dbReference type="FunFam" id="3.40.50.2000:FF:000040">
    <property type="entry name" value="UDP-glycosyltransferase 76C1"/>
    <property type="match status" value="1"/>
</dbReference>
<dbReference type="Pfam" id="PF00011">
    <property type="entry name" value="HSP20"/>
    <property type="match status" value="1"/>
</dbReference>
<evidence type="ECO:0000256" key="9">
    <source>
        <dbReference type="RuleBase" id="RU003616"/>
    </source>
</evidence>
<dbReference type="CDD" id="cd03784">
    <property type="entry name" value="GT1_Gtf-like"/>
    <property type="match status" value="1"/>
</dbReference>
<dbReference type="InterPro" id="IPR002213">
    <property type="entry name" value="UDP_glucos_trans"/>
</dbReference>
<reference evidence="12 13" key="1">
    <citation type="journal article" date="2020" name="Mol. Plant">
        <title>The Chromosome-Based Rubber Tree Genome Provides New Insights into Spurge Genome Evolution and Rubber Biosynthesis.</title>
        <authorList>
            <person name="Liu J."/>
            <person name="Shi C."/>
            <person name="Shi C.C."/>
            <person name="Li W."/>
            <person name="Zhang Q.J."/>
            <person name="Zhang Y."/>
            <person name="Li K."/>
            <person name="Lu H.F."/>
            <person name="Shi C."/>
            <person name="Zhu S.T."/>
            <person name="Xiao Z.Y."/>
            <person name="Nan H."/>
            <person name="Yue Y."/>
            <person name="Zhu X.G."/>
            <person name="Wu Y."/>
            <person name="Hong X.N."/>
            <person name="Fan G.Y."/>
            <person name="Tong Y."/>
            <person name="Zhang D."/>
            <person name="Mao C.L."/>
            <person name="Liu Y.L."/>
            <person name="Hao S.J."/>
            <person name="Liu W.Q."/>
            <person name="Lv M.Q."/>
            <person name="Zhang H.B."/>
            <person name="Liu Y."/>
            <person name="Hu-Tang G.R."/>
            <person name="Wang J.P."/>
            <person name="Wang J.H."/>
            <person name="Sun Y.H."/>
            <person name="Ni S.B."/>
            <person name="Chen W.B."/>
            <person name="Zhang X.C."/>
            <person name="Jiao Y.N."/>
            <person name="Eichler E.E."/>
            <person name="Li G.H."/>
            <person name="Liu X."/>
            <person name="Gao L.Z."/>
        </authorList>
    </citation>
    <scope>NUCLEOTIDE SEQUENCE [LARGE SCALE GENOMIC DNA]</scope>
    <source>
        <strain evidence="13">cv. GT1</strain>
        <tissue evidence="12">Leaf</tissue>
    </source>
</reference>
<dbReference type="FunFam" id="2.60.40.790:FF:000009">
    <property type="entry name" value="17.6 kDa class I heat shock protein-like"/>
    <property type="match status" value="1"/>
</dbReference>
<dbReference type="InterPro" id="IPR007052">
    <property type="entry name" value="CS_dom"/>
</dbReference>
<evidence type="ECO:0000256" key="4">
    <source>
        <dbReference type="ARBA" id="ARBA00022676"/>
    </source>
</evidence>
<dbReference type="PANTHER" id="PTHR11926">
    <property type="entry name" value="GLUCOSYL/GLUCURONOSYL TRANSFERASES"/>
    <property type="match status" value="1"/>
</dbReference>
<evidence type="ECO:0000313" key="12">
    <source>
        <dbReference type="EMBL" id="KAF2291706.1"/>
    </source>
</evidence>
<dbReference type="SUPFAM" id="SSF53756">
    <property type="entry name" value="UDP-Glycosyltransferase/glycogen phosphorylase"/>
    <property type="match status" value="1"/>
</dbReference>
<evidence type="ECO:0000256" key="8">
    <source>
        <dbReference type="PROSITE-ProRule" id="PRU00285"/>
    </source>
</evidence>
<comment type="subcellular location">
    <subcellularLocation>
        <location evidence="1">Cytoplasm</location>
    </subcellularLocation>
</comment>
<dbReference type="PROSITE" id="PS51203">
    <property type="entry name" value="CS"/>
    <property type="match status" value="1"/>
</dbReference>
<dbReference type="CDD" id="cd06472">
    <property type="entry name" value="ACD_ScHsp26_like"/>
    <property type="match status" value="1"/>
</dbReference>
<evidence type="ECO:0000259" key="10">
    <source>
        <dbReference type="PROSITE" id="PS01031"/>
    </source>
</evidence>
<dbReference type="InterPro" id="IPR002068">
    <property type="entry name" value="A-crystallin/Hsp20_dom"/>
</dbReference>
<comment type="similarity">
    <text evidence="8 9">Belongs to the small heat shock protein (HSP20) family.</text>
</comment>
<sequence>MLQLGTILYSKGFFITIVHPQFNSPNPSKHPEFDFQFVQEGLSKHDFASGNLVDIILALNERCKIPFQECLLRMMLQQESHDEIACIIYDDLMYFSEEVATNLNIPSIVLRTSSAASLLSRLAILQLKEEDAMSQDPVPEFRTLRFKDLPICNFGTPENFYQLLAHMCDVKTSSAVIWNTMDCLEESLLAEQQLKQFPIPIFTVGPMHKFAPACSSSLLKEDTSCIEWLDKQDPNSVLYISLGSMACTDEKELAEMAWGLANSKQPFLWVIRPGSIMGSEWIESLPEGLMEAVGERGCIVKWAPQRQVLAHPSVGGFWTHCGWNSTLETISEGVPMICRPCFADQLVTARFVSHVWRIGLQLENQLERNEIEKSVRRLMIDEDGEEMRRAEDLKEKLEACFKKDWKETPDSHVLEADLPGLKKEEVKVEIEDDRVLQISGERNVEKEDKNDTWHWVERSKGKFLRRLRLPENVKMDQVKASIENGVLTVTVPKREVKKPDVKSIEISG</sequence>
<evidence type="ECO:0000256" key="6">
    <source>
        <dbReference type="ARBA" id="ARBA00023016"/>
    </source>
</evidence>
<evidence type="ECO:0000256" key="3">
    <source>
        <dbReference type="ARBA" id="ARBA00022490"/>
    </source>
</evidence>
<evidence type="ECO:0000256" key="5">
    <source>
        <dbReference type="ARBA" id="ARBA00022679"/>
    </source>
</evidence>
<feature type="domain" description="CS" evidence="11">
    <location>
        <begin position="398"/>
        <end position="505"/>
    </location>
</feature>
<dbReference type="SUPFAM" id="SSF49764">
    <property type="entry name" value="HSP20-like chaperones"/>
    <property type="match status" value="1"/>
</dbReference>
<gene>
    <name evidence="12" type="ORF">GH714_035288</name>
</gene>
<evidence type="ECO:0000256" key="7">
    <source>
        <dbReference type="ARBA" id="ARBA00038789"/>
    </source>
</evidence>
<name>A0A6A6KUJ0_HEVBR</name>
<evidence type="ECO:0000256" key="1">
    <source>
        <dbReference type="ARBA" id="ARBA00004496"/>
    </source>
</evidence>
<evidence type="ECO:0000259" key="11">
    <source>
        <dbReference type="PROSITE" id="PS51203"/>
    </source>
</evidence>
<comment type="subunit">
    <text evidence="7">Forms oligomeric structures.</text>
</comment>
<dbReference type="Gene3D" id="2.60.40.790">
    <property type="match status" value="1"/>
</dbReference>
<dbReference type="InterPro" id="IPR008978">
    <property type="entry name" value="HSP20-like_chaperone"/>
</dbReference>
<dbReference type="GO" id="GO:0006950">
    <property type="term" value="P:response to stress"/>
    <property type="evidence" value="ECO:0007669"/>
    <property type="project" value="UniProtKB-ARBA"/>
</dbReference>
<comment type="caution">
    <text evidence="12">The sequence shown here is derived from an EMBL/GenBank/DDBJ whole genome shotgun (WGS) entry which is preliminary data.</text>
</comment>
<dbReference type="PROSITE" id="PS01031">
    <property type="entry name" value="SHSP"/>
    <property type="match status" value="1"/>
</dbReference>
<keyword evidence="5" id="KW-0808">Transferase</keyword>
<organism evidence="12 13">
    <name type="scientific">Hevea brasiliensis</name>
    <name type="common">Para rubber tree</name>
    <name type="synonym">Siphonia brasiliensis</name>
    <dbReference type="NCBI Taxonomy" id="3981"/>
    <lineage>
        <taxon>Eukaryota</taxon>
        <taxon>Viridiplantae</taxon>
        <taxon>Streptophyta</taxon>
        <taxon>Embryophyta</taxon>
        <taxon>Tracheophyta</taxon>
        <taxon>Spermatophyta</taxon>
        <taxon>Magnoliopsida</taxon>
        <taxon>eudicotyledons</taxon>
        <taxon>Gunneridae</taxon>
        <taxon>Pentapetalae</taxon>
        <taxon>rosids</taxon>
        <taxon>fabids</taxon>
        <taxon>Malpighiales</taxon>
        <taxon>Euphorbiaceae</taxon>
        <taxon>Crotonoideae</taxon>
        <taxon>Micrandreae</taxon>
        <taxon>Hevea</taxon>
    </lineage>
</organism>
<dbReference type="Pfam" id="PF00201">
    <property type="entry name" value="UDPGT"/>
    <property type="match status" value="1"/>
</dbReference>
<dbReference type="EMBL" id="JAAGAX010000015">
    <property type="protein sequence ID" value="KAF2291706.1"/>
    <property type="molecule type" value="Genomic_DNA"/>
</dbReference>
<protein>
    <submittedName>
        <fullName evidence="12">Uncharacterized protein</fullName>
    </submittedName>
</protein>
<dbReference type="PANTHER" id="PTHR11926:SF1494">
    <property type="entry name" value="FLAVONOL 3-O-GLUCOSYLTRANSFERASE UGT76E12-RELATED"/>
    <property type="match status" value="1"/>
</dbReference>
<dbReference type="FunFam" id="3.40.50.2000:FF:000120">
    <property type="entry name" value="UDP-glycosyltransferase 76C1"/>
    <property type="match status" value="1"/>
</dbReference>
<dbReference type="GO" id="GO:0080044">
    <property type="term" value="F:quercetin 7-O-glucosyltransferase activity"/>
    <property type="evidence" value="ECO:0007669"/>
    <property type="project" value="TreeGrafter"/>
</dbReference>
<dbReference type="Gene3D" id="3.40.50.2000">
    <property type="entry name" value="Glycogen Phosphorylase B"/>
    <property type="match status" value="2"/>
</dbReference>
<evidence type="ECO:0000256" key="2">
    <source>
        <dbReference type="ARBA" id="ARBA00009995"/>
    </source>
</evidence>
<comment type="similarity">
    <text evidence="2">Belongs to the UDP-glycosyltransferase family.</text>
</comment>
<keyword evidence="13" id="KW-1185">Reference proteome</keyword>
<keyword evidence="4" id="KW-0328">Glycosyltransferase</keyword>